<name>A0AAV4VQG5_9ARAC</name>
<evidence type="ECO:0000313" key="1">
    <source>
        <dbReference type="EMBL" id="GIY72572.1"/>
    </source>
</evidence>
<keyword evidence="2" id="KW-1185">Reference proteome</keyword>
<dbReference type="AlphaFoldDB" id="A0AAV4VQG5"/>
<sequence length="131" mass="15445">MYEAYTFIDDATLNVQQVWRNCELFLKLSQTRRTDAKDKPAPSALTFLQKAEKKKKLFSKLFGGDQDDCFNSNKTHSRVNDSLLKRRTNPKNEKLARLWKSRTKASGCRDKKRKEELLKKSIKIERNDKEF</sequence>
<protein>
    <submittedName>
        <fullName evidence="1">Uncharacterized protein</fullName>
    </submittedName>
</protein>
<evidence type="ECO:0000313" key="2">
    <source>
        <dbReference type="Proteomes" id="UP001054837"/>
    </source>
</evidence>
<organism evidence="1 2">
    <name type="scientific">Caerostris darwini</name>
    <dbReference type="NCBI Taxonomy" id="1538125"/>
    <lineage>
        <taxon>Eukaryota</taxon>
        <taxon>Metazoa</taxon>
        <taxon>Ecdysozoa</taxon>
        <taxon>Arthropoda</taxon>
        <taxon>Chelicerata</taxon>
        <taxon>Arachnida</taxon>
        <taxon>Araneae</taxon>
        <taxon>Araneomorphae</taxon>
        <taxon>Entelegynae</taxon>
        <taxon>Araneoidea</taxon>
        <taxon>Araneidae</taxon>
        <taxon>Caerostris</taxon>
    </lineage>
</organism>
<dbReference type="Proteomes" id="UP001054837">
    <property type="component" value="Unassembled WGS sequence"/>
</dbReference>
<gene>
    <name evidence="1" type="ORF">CDAR_269471</name>
</gene>
<reference evidence="1 2" key="1">
    <citation type="submission" date="2021-06" db="EMBL/GenBank/DDBJ databases">
        <title>Caerostris darwini draft genome.</title>
        <authorList>
            <person name="Kono N."/>
            <person name="Arakawa K."/>
        </authorList>
    </citation>
    <scope>NUCLEOTIDE SEQUENCE [LARGE SCALE GENOMIC DNA]</scope>
</reference>
<accession>A0AAV4VQG5</accession>
<proteinExistence type="predicted"/>
<comment type="caution">
    <text evidence="1">The sequence shown here is derived from an EMBL/GenBank/DDBJ whole genome shotgun (WGS) entry which is preliminary data.</text>
</comment>
<dbReference type="EMBL" id="BPLQ01013502">
    <property type="protein sequence ID" value="GIY72572.1"/>
    <property type="molecule type" value="Genomic_DNA"/>
</dbReference>